<dbReference type="Proteomes" id="UP001302222">
    <property type="component" value="Unassembled WGS sequence"/>
</dbReference>
<name>A0ABU5SH66_9BACT</name>
<protein>
    <recommendedName>
        <fullName evidence="3">YD repeat-containing protein</fullName>
    </recommendedName>
</protein>
<dbReference type="EMBL" id="JAYGIM010000006">
    <property type="protein sequence ID" value="MEA5426637.1"/>
    <property type="molecule type" value="Genomic_DNA"/>
</dbReference>
<gene>
    <name evidence="1" type="ORF">VB798_08650</name>
</gene>
<comment type="caution">
    <text evidence="1">The sequence shown here is derived from an EMBL/GenBank/DDBJ whole genome shotgun (WGS) entry which is preliminary data.</text>
</comment>
<organism evidence="1 2">
    <name type="scientific">Arcicella lustrica</name>
    <dbReference type="NCBI Taxonomy" id="2984196"/>
    <lineage>
        <taxon>Bacteria</taxon>
        <taxon>Pseudomonadati</taxon>
        <taxon>Bacteroidota</taxon>
        <taxon>Cytophagia</taxon>
        <taxon>Cytophagales</taxon>
        <taxon>Flectobacillaceae</taxon>
        <taxon>Arcicella</taxon>
    </lineage>
</organism>
<dbReference type="RefSeq" id="WP_323257979.1">
    <property type="nucleotide sequence ID" value="NZ_JAYGIM010000006.1"/>
</dbReference>
<proteinExistence type="predicted"/>
<evidence type="ECO:0000313" key="1">
    <source>
        <dbReference type="EMBL" id="MEA5426637.1"/>
    </source>
</evidence>
<reference evidence="1 2" key="1">
    <citation type="submission" date="2023-12" db="EMBL/GenBank/DDBJ databases">
        <title>Novel species of the genus Arcicella isolated from rivers.</title>
        <authorList>
            <person name="Lu H."/>
        </authorList>
    </citation>
    <scope>NUCLEOTIDE SEQUENCE [LARGE SCALE GENOMIC DNA]</scope>
    <source>
        <strain evidence="1 2">DC25W</strain>
    </source>
</reference>
<sequence>MKNTMAFLCIFFSFQLLGQNKKDLKKYRVKSITEIITDFNGGKETKRYDVQKKLDDNGNVIEEVNFDKKGNIQNKIFSKYNSEKDKVEEILQDANGKQLSREVYKYDVNGEKKEEWKYNDLNVLESKYIYTIDGKGFRTERKTLDAQGKTIQIKKYIYGN</sequence>
<accession>A0ABU5SH66</accession>
<evidence type="ECO:0000313" key="2">
    <source>
        <dbReference type="Proteomes" id="UP001302222"/>
    </source>
</evidence>
<keyword evidence="2" id="KW-1185">Reference proteome</keyword>
<evidence type="ECO:0008006" key="3">
    <source>
        <dbReference type="Google" id="ProtNLM"/>
    </source>
</evidence>